<dbReference type="InterPro" id="IPR003593">
    <property type="entry name" value="AAA+_ATPase"/>
</dbReference>
<dbReference type="EMBL" id="QBKP01000005">
    <property type="protein sequence ID" value="PTX50592.1"/>
    <property type="molecule type" value="Genomic_DNA"/>
</dbReference>
<proteinExistence type="predicted"/>
<keyword evidence="6" id="KW-1185">Reference proteome</keyword>
<evidence type="ECO:0000256" key="2">
    <source>
        <dbReference type="ARBA" id="ARBA00022741"/>
    </source>
</evidence>
<dbReference type="PANTHER" id="PTHR45772">
    <property type="entry name" value="CONSERVED COMPONENT OF ABC TRANSPORTER FOR NATURAL AMINO ACIDS-RELATED"/>
    <property type="match status" value="1"/>
</dbReference>
<dbReference type="OrthoDB" id="9806149at2"/>
<keyword evidence="1" id="KW-0813">Transport</keyword>
<organism evidence="5 6">
    <name type="scientific">Gemmobacter caeni</name>
    <dbReference type="NCBI Taxonomy" id="589035"/>
    <lineage>
        <taxon>Bacteria</taxon>
        <taxon>Pseudomonadati</taxon>
        <taxon>Pseudomonadota</taxon>
        <taxon>Alphaproteobacteria</taxon>
        <taxon>Rhodobacterales</taxon>
        <taxon>Paracoccaceae</taxon>
        <taxon>Gemmobacter</taxon>
    </lineage>
</organism>
<dbReference type="PANTHER" id="PTHR45772:SF7">
    <property type="entry name" value="AMINO ACID ABC TRANSPORTER ATP-BINDING PROTEIN"/>
    <property type="match status" value="1"/>
</dbReference>
<dbReference type="GO" id="GO:1903805">
    <property type="term" value="P:L-valine import across plasma membrane"/>
    <property type="evidence" value="ECO:0007669"/>
    <property type="project" value="TreeGrafter"/>
</dbReference>
<dbReference type="GO" id="GO:0042941">
    <property type="term" value="P:D-alanine transmembrane transport"/>
    <property type="evidence" value="ECO:0007669"/>
    <property type="project" value="TreeGrafter"/>
</dbReference>
<dbReference type="PROSITE" id="PS50893">
    <property type="entry name" value="ABC_TRANSPORTER_2"/>
    <property type="match status" value="1"/>
</dbReference>
<evidence type="ECO:0000256" key="3">
    <source>
        <dbReference type="ARBA" id="ARBA00022840"/>
    </source>
</evidence>
<dbReference type="RefSeq" id="WP_054303318.1">
    <property type="nucleotide sequence ID" value="NZ_QBKP01000005.1"/>
</dbReference>
<keyword evidence="2" id="KW-0547">Nucleotide-binding</keyword>
<reference evidence="5 6" key="1">
    <citation type="submission" date="2018-04" db="EMBL/GenBank/DDBJ databases">
        <title>Genomic Encyclopedia of Archaeal and Bacterial Type Strains, Phase II (KMG-II): from individual species to whole genera.</title>
        <authorList>
            <person name="Goeker M."/>
        </authorList>
    </citation>
    <scope>NUCLEOTIDE SEQUENCE [LARGE SCALE GENOMIC DNA]</scope>
    <source>
        <strain evidence="5 6">DSM 21823</strain>
    </source>
</reference>
<name>A0A2T6B3H8_9RHOB</name>
<dbReference type="GO" id="GO:0005304">
    <property type="term" value="F:L-valine transmembrane transporter activity"/>
    <property type="evidence" value="ECO:0007669"/>
    <property type="project" value="TreeGrafter"/>
</dbReference>
<dbReference type="SUPFAM" id="SSF52540">
    <property type="entry name" value="P-loop containing nucleoside triphosphate hydrolases"/>
    <property type="match status" value="1"/>
</dbReference>
<evidence type="ECO:0000313" key="5">
    <source>
        <dbReference type="EMBL" id="PTX50592.1"/>
    </source>
</evidence>
<comment type="caution">
    <text evidence="5">The sequence shown here is derived from an EMBL/GenBank/DDBJ whole genome shotgun (WGS) entry which is preliminary data.</text>
</comment>
<keyword evidence="3 5" id="KW-0067">ATP-binding</keyword>
<feature type="domain" description="ABC transporter" evidence="4">
    <location>
        <begin position="5"/>
        <end position="237"/>
    </location>
</feature>
<dbReference type="GO" id="GO:1903806">
    <property type="term" value="P:L-isoleucine import across plasma membrane"/>
    <property type="evidence" value="ECO:0007669"/>
    <property type="project" value="TreeGrafter"/>
</dbReference>
<sequence length="240" mass="25650">MTHILTATGVTVRFGGLTVIDDVDLELRPSEILGLIGPNGAGKTTFVNVLSGFQKPQTGTIRIGDTDISATLPDERVRRGLVRTFQAVRLFPALTVAENLLAAGFAMGQSRRAAKAEIATLAALLDLDGWLNTEARALPYGVERRAGIARAMMAGPAFIMLDEPAAGMNHEEAMAFLSVMDAIRARGCGILLIEHNMDIVFRLCDRVQVLRSGKVLAAGTPDEIRNHALVREAYLGSAAA</sequence>
<dbReference type="Pfam" id="PF00005">
    <property type="entry name" value="ABC_tran"/>
    <property type="match status" value="1"/>
</dbReference>
<dbReference type="GO" id="GO:0015808">
    <property type="term" value="P:L-alanine transport"/>
    <property type="evidence" value="ECO:0007669"/>
    <property type="project" value="TreeGrafter"/>
</dbReference>
<dbReference type="GO" id="GO:0016887">
    <property type="term" value="F:ATP hydrolysis activity"/>
    <property type="evidence" value="ECO:0007669"/>
    <property type="project" value="InterPro"/>
</dbReference>
<dbReference type="SMART" id="SM00382">
    <property type="entry name" value="AAA"/>
    <property type="match status" value="1"/>
</dbReference>
<dbReference type="GO" id="GO:0015192">
    <property type="term" value="F:L-phenylalanine transmembrane transporter activity"/>
    <property type="evidence" value="ECO:0007669"/>
    <property type="project" value="TreeGrafter"/>
</dbReference>
<dbReference type="InterPro" id="IPR027417">
    <property type="entry name" value="P-loop_NTPase"/>
</dbReference>
<dbReference type="GO" id="GO:0005524">
    <property type="term" value="F:ATP binding"/>
    <property type="evidence" value="ECO:0007669"/>
    <property type="project" value="UniProtKB-KW"/>
</dbReference>
<dbReference type="InterPro" id="IPR032823">
    <property type="entry name" value="BCA_ABC_TP_C"/>
</dbReference>
<evidence type="ECO:0000313" key="6">
    <source>
        <dbReference type="Proteomes" id="UP000244224"/>
    </source>
</evidence>
<evidence type="ECO:0000256" key="1">
    <source>
        <dbReference type="ARBA" id="ARBA00022448"/>
    </source>
</evidence>
<dbReference type="InterPro" id="IPR003439">
    <property type="entry name" value="ABC_transporter-like_ATP-bd"/>
</dbReference>
<dbReference type="Proteomes" id="UP000244224">
    <property type="component" value="Unassembled WGS sequence"/>
</dbReference>
<gene>
    <name evidence="5" type="ORF">C8N34_105237</name>
</gene>
<dbReference type="InterPro" id="IPR051120">
    <property type="entry name" value="ABC_AA/LPS_Transport"/>
</dbReference>
<dbReference type="Pfam" id="PF12399">
    <property type="entry name" value="BCA_ABC_TP_C"/>
    <property type="match status" value="1"/>
</dbReference>
<dbReference type="CDD" id="cd03219">
    <property type="entry name" value="ABC_Mj1267_LivG_branched"/>
    <property type="match status" value="1"/>
</dbReference>
<accession>A0A2T6B3H8</accession>
<dbReference type="GO" id="GO:0015188">
    <property type="term" value="F:L-isoleucine transmembrane transporter activity"/>
    <property type="evidence" value="ECO:0007669"/>
    <property type="project" value="TreeGrafter"/>
</dbReference>
<dbReference type="AlphaFoldDB" id="A0A2T6B3H8"/>
<evidence type="ECO:0000259" key="4">
    <source>
        <dbReference type="PROSITE" id="PS50893"/>
    </source>
</evidence>
<dbReference type="GO" id="GO:0005886">
    <property type="term" value="C:plasma membrane"/>
    <property type="evidence" value="ECO:0007669"/>
    <property type="project" value="TreeGrafter"/>
</dbReference>
<protein>
    <submittedName>
        <fullName evidence="5">Amino acid/amide ABC transporter ATP-binding protein 1 (HAAT family)</fullName>
    </submittedName>
</protein>
<dbReference type="Gene3D" id="3.40.50.300">
    <property type="entry name" value="P-loop containing nucleotide triphosphate hydrolases"/>
    <property type="match status" value="1"/>
</dbReference>